<dbReference type="PIRSF" id="PIRSF015417">
    <property type="entry name" value="T31B5_30_vWA"/>
    <property type="match status" value="1"/>
</dbReference>
<protein>
    <recommendedName>
        <fullName evidence="1">HTH araC/xylS-type domain-containing protein</fullName>
    </recommendedName>
</protein>
<reference evidence="2 3" key="1">
    <citation type="submission" date="2022-01" db="EMBL/GenBank/DDBJ databases">
        <authorList>
            <person name="Stokar-Avihail A."/>
        </authorList>
    </citation>
    <scope>NUCLEOTIDE SEQUENCE [LARGE SCALE GENOMIC DNA]</scope>
</reference>
<keyword evidence="3" id="KW-1185">Reference proteome</keyword>
<evidence type="ECO:0000259" key="1">
    <source>
        <dbReference type="PROSITE" id="PS01124"/>
    </source>
</evidence>
<evidence type="ECO:0000313" key="2">
    <source>
        <dbReference type="EMBL" id="UNY48859.1"/>
    </source>
</evidence>
<accession>A0AAE9GCI0</accession>
<dbReference type="InterPro" id="IPR056690">
    <property type="entry name" value="DUF7788"/>
</dbReference>
<proteinExistence type="predicted"/>
<dbReference type="PANTHER" id="PTHR31373">
    <property type="entry name" value="OS06G0652100 PROTEIN"/>
    <property type="match status" value="1"/>
</dbReference>
<dbReference type="GO" id="GO:0043565">
    <property type="term" value="F:sequence-specific DNA binding"/>
    <property type="evidence" value="ECO:0007669"/>
    <property type="project" value="InterPro"/>
</dbReference>
<dbReference type="CDD" id="cd00198">
    <property type="entry name" value="vWFA"/>
    <property type="match status" value="1"/>
</dbReference>
<gene>
    <name evidence="2" type="ORF">fado_144</name>
</gene>
<dbReference type="Pfam" id="PF11443">
    <property type="entry name" value="DUF2828"/>
    <property type="match status" value="2"/>
</dbReference>
<sequence length="486" mass="55153">MLNHLNNHFNETTTTNGAVAYKSTKSAVLDLFSQGGAMRQRSDNDIVQLFSKAYTEDAVLAMKTLFYLRDITQGQGERRFFRLALNHLAVHNKDSLVKNLSLIPQFGRWDDMWSLLETSAKNEVVSLVKQQLIADKKSEHPSLLGKWMPSENASSPQTKKYARIFRKALGGTPKQYRKLLTSLREKINIVETKLTEGRYEEIAYDKLPSKAGMIYRGAFFRNDEKRYRAFLDSLSKGEAKVNSGTLYPNDIVGKILGNYHWLKPRLSEQEIKLFEGQWNNLPNYIGDKPEDSIVMADVSGSMSGTPMNVAISLAMYIAERNKGAYKDHFMTFSEYPELVKIQGTNIVEKVNNISRADWGMSTNIERSLQTILDVAVKNSLPNDEVVKKIYIISDMQFNHCVDGASKNIFKNMKEKFNSYGYDLPNIVFWNVNTHSNTPMTMNEVGVQLVSGFSPSILTQLLNSDGKTPYDFMLDVINSERYAEVTA</sequence>
<dbReference type="PANTHER" id="PTHR31373:SF27">
    <property type="entry name" value="TROVE DOMAIN-CONTAINING PROTEIN"/>
    <property type="match status" value="1"/>
</dbReference>
<dbReference type="EMBL" id="OM236516">
    <property type="protein sequence ID" value="UNY48859.1"/>
    <property type="molecule type" value="Genomic_DNA"/>
</dbReference>
<dbReference type="InterPro" id="IPR036465">
    <property type="entry name" value="vWFA_dom_sf"/>
</dbReference>
<dbReference type="SUPFAM" id="SSF53300">
    <property type="entry name" value="vWA-like"/>
    <property type="match status" value="1"/>
</dbReference>
<dbReference type="GO" id="GO:0003700">
    <property type="term" value="F:DNA-binding transcription factor activity"/>
    <property type="evidence" value="ECO:0007669"/>
    <property type="project" value="InterPro"/>
</dbReference>
<organism evidence="2 3">
    <name type="scientific">Bacillus phage FADO</name>
    <dbReference type="NCBI Taxonomy" id="2917160"/>
    <lineage>
        <taxon>Viruses</taxon>
        <taxon>Duplodnaviria</taxon>
        <taxon>Heunggongvirae</taxon>
        <taxon>Uroviricota</taxon>
        <taxon>Caudoviricetes</taxon>
        <taxon>Heleneionescovirinae</taxon>
        <taxon>Zhangjivirus</taxon>
        <taxon>Zhangjivirus fado</taxon>
    </lineage>
</organism>
<dbReference type="InterPro" id="IPR058580">
    <property type="entry name" value="DUF2828"/>
</dbReference>
<dbReference type="Gene3D" id="3.40.50.410">
    <property type="entry name" value="von Willebrand factor, type A domain"/>
    <property type="match status" value="1"/>
</dbReference>
<dbReference type="Pfam" id="PF25043">
    <property type="entry name" value="DUF7788"/>
    <property type="match status" value="1"/>
</dbReference>
<feature type="domain" description="HTH araC/xylS-type" evidence="1">
    <location>
        <begin position="161"/>
        <end position="179"/>
    </location>
</feature>
<evidence type="ECO:0000313" key="3">
    <source>
        <dbReference type="Proteomes" id="UP000831021"/>
    </source>
</evidence>
<dbReference type="InterPro" id="IPR011205">
    <property type="entry name" value="UCP015417_vWA"/>
</dbReference>
<name>A0AAE9GCI0_9CAUD</name>
<dbReference type="Proteomes" id="UP000831021">
    <property type="component" value="Segment"/>
</dbReference>
<dbReference type="PROSITE" id="PS01124">
    <property type="entry name" value="HTH_ARAC_FAMILY_2"/>
    <property type="match status" value="1"/>
</dbReference>
<dbReference type="InterPro" id="IPR018060">
    <property type="entry name" value="HTH_AraC"/>
</dbReference>